<feature type="transmembrane region" description="Helical" evidence="1">
    <location>
        <begin position="6"/>
        <end position="31"/>
    </location>
</feature>
<evidence type="ECO:0000256" key="1">
    <source>
        <dbReference type="SAM" id="Phobius"/>
    </source>
</evidence>
<dbReference type="STRING" id="447422.SAMN05660903_03597"/>
<dbReference type="EMBL" id="LKTS01000008">
    <property type="protein sequence ID" value="PKD20021.1"/>
    <property type="molecule type" value="Genomic_DNA"/>
</dbReference>
<evidence type="ECO:0000313" key="3">
    <source>
        <dbReference type="Proteomes" id="UP000232673"/>
    </source>
</evidence>
<keyword evidence="1" id="KW-1133">Transmembrane helix</keyword>
<feature type="transmembrane region" description="Helical" evidence="1">
    <location>
        <begin position="38"/>
        <end position="57"/>
    </location>
</feature>
<name>A0A2N0TZ57_9FLAO</name>
<dbReference type="Proteomes" id="UP000232673">
    <property type="component" value="Unassembled WGS sequence"/>
</dbReference>
<gene>
    <name evidence="2" type="ORF">APR41_15225</name>
</gene>
<comment type="caution">
    <text evidence="2">The sequence shown here is derived from an EMBL/GenBank/DDBJ whole genome shotgun (WGS) entry which is preliminary data.</text>
</comment>
<organism evidence="2 3">
    <name type="scientific">Salegentibacter salinarum</name>
    <dbReference type="NCBI Taxonomy" id="447422"/>
    <lineage>
        <taxon>Bacteria</taxon>
        <taxon>Pseudomonadati</taxon>
        <taxon>Bacteroidota</taxon>
        <taxon>Flavobacteriia</taxon>
        <taxon>Flavobacteriales</taxon>
        <taxon>Flavobacteriaceae</taxon>
        <taxon>Salegentibacter</taxon>
    </lineage>
</organism>
<evidence type="ECO:0000313" key="2">
    <source>
        <dbReference type="EMBL" id="PKD20021.1"/>
    </source>
</evidence>
<proteinExistence type="predicted"/>
<keyword evidence="3" id="KW-1185">Reference proteome</keyword>
<accession>A0A2N0TZ57</accession>
<reference evidence="2 3" key="1">
    <citation type="submission" date="2015-10" db="EMBL/GenBank/DDBJ databases">
        <title>Draft genome sequence of Salegentibacter salinarum KCTC 12975.</title>
        <authorList>
            <person name="Lin W."/>
            <person name="Zheng Q."/>
        </authorList>
    </citation>
    <scope>NUCLEOTIDE SEQUENCE [LARGE SCALE GENOMIC DNA]</scope>
    <source>
        <strain evidence="2 3">KCTC 12975</strain>
    </source>
</reference>
<keyword evidence="1" id="KW-0472">Membrane</keyword>
<keyword evidence="1" id="KW-0812">Transmembrane</keyword>
<sequence>MVILYLYYYTFLSLIFNFLEMLNISNTLVLYVAEKEWVVFRIVFCSTYVISLLAVFYDLFIDFREN</sequence>
<protein>
    <submittedName>
        <fullName evidence="2">Uncharacterized protein</fullName>
    </submittedName>
</protein>
<dbReference type="AlphaFoldDB" id="A0A2N0TZ57"/>